<sequence>MDKETEMAAAEVVQFQTLYENLIIPMNKAVPEIYNRGKWTVRELIVSTKLLDTISFVRGKKQECLLVNDFE</sequence>
<evidence type="ECO:0000313" key="2">
    <source>
        <dbReference type="Proteomes" id="UP000649328"/>
    </source>
</evidence>
<comment type="caution">
    <text evidence="1">The sequence shown here is derived from an EMBL/GenBank/DDBJ whole genome shotgun (WGS) entry which is preliminary data.</text>
</comment>
<organism evidence="1 2">
    <name type="scientific">Metschnikowia pulcherrima</name>
    <dbReference type="NCBI Taxonomy" id="27326"/>
    <lineage>
        <taxon>Eukaryota</taxon>
        <taxon>Fungi</taxon>
        <taxon>Dikarya</taxon>
        <taxon>Ascomycota</taxon>
        <taxon>Saccharomycotina</taxon>
        <taxon>Pichiomycetes</taxon>
        <taxon>Metschnikowiaceae</taxon>
        <taxon>Metschnikowia</taxon>
    </lineage>
</organism>
<reference evidence="1" key="1">
    <citation type="submission" date="2020-10" db="EMBL/GenBank/DDBJ databases">
        <title>The Whole-Genome Sequence of Metschnikowia persimmonesis, a Novel Endophytic Yeast Species Isolated from Medicinal Plant Diospyros kaki Thumb.</title>
        <authorList>
            <person name="Rahmat E."/>
            <person name="Kang Y."/>
        </authorList>
    </citation>
    <scope>NUCLEOTIDE SEQUENCE</scope>
    <source>
        <strain evidence="1">KIOM G15050</strain>
    </source>
</reference>
<dbReference type="Proteomes" id="UP000649328">
    <property type="component" value="Unassembled WGS sequence"/>
</dbReference>
<gene>
    <name evidence="1" type="ORF">HF325_000408</name>
</gene>
<proteinExistence type="predicted"/>
<keyword evidence="2" id="KW-1185">Reference proteome</keyword>
<dbReference type="OrthoDB" id="42889at2759"/>
<dbReference type="AlphaFoldDB" id="A0A8H7GYJ4"/>
<dbReference type="EMBL" id="JACBPP010000001">
    <property type="protein sequence ID" value="KAF8004951.1"/>
    <property type="molecule type" value="Genomic_DNA"/>
</dbReference>
<protein>
    <submittedName>
        <fullName evidence="1">Uncharacterized protein</fullName>
    </submittedName>
</protein>
<name>A0A8H7GYJ4_9ASCO</name>
<accession>A0A8H7GYJ4</accession>
<evidence type="ECO:0000313" key="1">
    <source>
        <dbReference type="EMBL" id="KAF8004951.1"/>
    </source>
</evidence>